<dbReference type="InterPro" id="IPR014503">
    <property type="entry name" value="Clavaminate_syn-like"/>
</dbReference>
<dbReference type="Pfam" id="PF02668">
    <property type="entry name" value="TauD"/>
    <property type="match status" value="1"/>
</dbReference>
<dbReference type="GO" id="GO:0016491">
    <property type="term" value="F:oxidoreductase activity"/>
    <property type="evidence" value="ECO:0007669"/>
    <property type="project" value="UniProtKB-KW"/>
</dbReference>
<proteinExistence type="inferred from homology"/>
<dbReference type="Gene3D" id="3.60.130.10">
    <property type="entry name" value="Clavaminate synthase-like"/>
    <property type="match status" value="1"/>
</dbReference>
<keyword evidence="3" id="KW-0560">Oxidoreductase</keyword>
<dbReference type="SUPFAM" id="SSF51197">
    <property type="entry name" value="Clavaminate synthase-like"/>
    <property type="match status" value="1"/>
</dbReference>
<dbReference type="PIRSF" id="PIRSF019543">
    <property type="entry name" value="Clavaminate_syn"/>
    <property type="match status" value="1"/>
</dbReference>
<name>A0A1G7HGL9_9BACL</name>
<dbReference type="Proteomes" id="UP000198972">
    <property type="component" value="Unassembled WGS sequence"/>
</dbReference>
<dbReference type="InterPro" id="IPR053447">
    <property type="entry name" value="Alpha-KG_dependent_hydroxylase"/>
</dbReference>
<dbReference type="NCBIfam" id="NF041363">
    <property type="entry name" value="GntD_guanitoxin"/>
    <property type="match status" value="1"/>
</dbReference>
<organism evidence="7 8">
    <name type="scientific">Fontibacillus panacisegetis</name>
    <dbReference type="NCBI Taxonomy" id="670482"/>
    <lineage>
        <taxon>Bacteria</taxon>
        <taxon>Bacillati</taxon>
        <taxon>Bacillota</taxon>
        <taxon>Bacilli</taxon>
        <taxon>Bacillales</taxon>
        <taxon>Paenibacillaceae</taxon>
        <taxon>Fontibacillus</taxon>
    </lineage>
</organism>
<reference evidence="7 8" key="1">
    <citation type="submission" date="2016-10" db="EMBL/GenBank/DDBJ databases">
        <authorList>
            <person name="de Groot N.N."/>
        </authorList>
    </citation>
    <scope>NUCLEOTIDE SEQUENCE [LARGE SCALE GENOMIC DNA]</scope>
    <source>
        <strain evidence="7 8">DSM 28129</strain>
    </source>
</reference>
<evidence type="ECO:0000313" key="7">
    <source>
        <dbReference type="EMBL" id="SDE99657.1"/>
    </source>
</evidence>
<dbReference type="OrthoDB" id="480112at2"/>
<feature type="domain" description="TauD/TfdA-like" evidence="6">
    <location>
        <begin position="144"/>
        <end position="322"/>
    </location>
</feature>
<evidence type="ECO:0000256" key="4">
    <source>
        <dbReference type="ARBA" id="ARBA00023004"/>
    </source>
</evidence>
<protein>
    <submittedName>
        <fullName evidence="7">Arginine beta-hydroxylase, Fe(II)/alpha-ketoglutarate-dependent</fullName>
    </submittedName>
</protein>
<keyword evidence="4 5" id="KW-0408">Iron</keyword>
<dbReference type="AlphaFoldDB" id="A0A1G7HGL9"/>
<keyword evidence="2 5" id="KW-0479">Metal-binding</keyword>
<dbReference type="InterPro" id="IPR042098">
    <property type="entry name" value="TauD-like_sf"/>
</dbReference>
<dbReference type="RefSeq" id="WP_091227578.1">
    <property type="nucleotide sequence ID" value="NZ_FNBG01000004.1"/>
</dbReference>
<evidence type="ECO:0000259" key="6">
    <source>
        <dbReference type="Pfam" id="PF02668"/>
    </source>
</evidence>
<feature type="binding site" evidence="5">
    <location>
        <position position="147"/>
    </location>
    <ligand>
        <name>Fe cation</name>
        <dbReference type="ChEBI" id="CHEBI:24875"/>
    </ligand>
</feature>
<sequence length="344" mass="40060">MYRIMIEKDEMQVIVSQLDKLASIYSTVEDPEFLRNVTTYAQHLPIKLREALNVFRLYEPEGGVCVINGYQIDVNQLVKTPTHWANKPVPSPTIREDIFFSLCASLLGDYIGWATQQDGYLLHDIFPIEGHEQEQLGSGSECLLTWHTEDAFHPYRTDYLGLMCLKNPDDVETTFARMNNIKLSSKYAAILFEKRFIIRPDESHLKKNRSSSERYLGASPDLLERSYERINQMNIQPEKVAVLFGDPDEPYLRIDPYFMDHIEDDEEAMEALNYLINEIDNQIESVALQSGDILFLDNYKVIHGRKPFKAKYDGNDRWLKRLNIVRDLRKSRDARVNPESRIIF</sequence>
<dbReference type="STRING" id="670482.SAMN04488542_104162"/>
<dbReference type="InterPro" id="IPR003819">
    <property type="entry name" value="TauD/TfdA-like"/>
</dbReference>
<dbReference type="GO" id="GO:0005506">
    <property type="term" value="F:iron ion binding"/>
    <property type="evidence" value="ECO:0007669"/>
    <property type="project" value="InterPro"/>
</dbReference>
<feature type="binding site" evidence="5">
    <location>
        <position position="149"/>
    </location>
    <ligand>
        <name>Fe cation</name>
        <dbReference type="ChEBI" id="CHEBI:24875"/>
    </ligand>
</feature>
<accession>A0A1G7HGL9</accession>
<gene>
    <name evidence="7" type="ORF">SAMN04488542_104162</name>
</gene>
<keyword evidence="8" id="KW-1185">Reference proteome</keyword>
<evidence type="ECO:0000256" key="1">
    <source>
        <dbReference type="ARBA" id="ARBA00008425"/>
    </source>
</evidence>
<dbReference type="EMBL" id="FNBG01000004">
    <property type="protein sequence ID" value="SDE99657.1"/>
    <property type="molecule type" value="Genomic_DNA"/>
</dbReference>
<comment type="similarity">
    <text evidence="1">Belongs to the clavaminate synthase family.</text>
</comment>
<evidence type="ECO:0000256" key="5">
    <source>
        <dbReference type="PIRSR" id="PIRSR019543-2"/>
    </source>
</evidence>
<evidence type="ECO:0000256" key="2">
    <source>
        <dbReference type="ARBA" id="ARBA00022723"/>
    </source>
</evidence>
<evidence type="ECO:0000313" key="8">
    <source>
        <dbReference type="Proteomes" id="UP000198972"/>
    </source>
</evidence>
<evidence type="ECO:0000256" key="3">
    <source>
        <dbReference type="ARBA" id="ARBA00023002"/>
    </source>
</evidence>